<dbReference type="InterPro" id="IPR045864">
    <property type="entry name" value="aa-tRNA-synth_II/BPL/LPL"/>
</dbReference>
<evidence type="ECO:0000256" key="3">
    <source>
        <dbReference type="ARBA" id="ARBA00023146"/>
    </source>
</evidence>
<dbReference type="Pfam" id="PF03129">
    <property type="entry name" value="HGTP_anticodon"/>
    <property type="match status" value="1"/>
</dbReference>
<keyword evidence="5" id="KW-0436">Ligase</keyword>
<gene>
    <name evidence="5" type="ORF">HXM71_07880</name>
</gene>
<organism evidence="5 6">
    <name type="scientific">Mogibacterium diversum</name>
    <dbReference type="NCBI Taxonomy" id="114527"/>
    <lineage>
        <taxon>Bacteria</taxon>
        <taxon>Bacillati</taxon>
        <taxon>Bacillota</taxon>
        <taxon>Clostridia</taxon>
        <taxon>Peptostreptococcales</taxon>
        <taxon>Anaerovoracaceae</taxon>
        <taxon>Mogibacterium</taxon>
    </lineage>
</organism>
<evidence type="ECO:0000259" key="4">
    <source>
        <dbReference type="Pfam" id="PF03129"/>
    </source>
</evidence>
<evidence type="ECO:0000313" key="6">
    <source>
        <dbReference type="Proteomes" id="UP000722050"/>
    </source>
</evidence>
<dbReference type="GO" id="GO:0005737">
    <property type="term" value="C:cytoplasm"/>
    <property type="evidence" value="ECO:0007669"/>
    <property type="project" value="TreeGrafter"/>
</dbReference>
<evidence type="ECO:0000256" key="1">
    <source>
        <dbReference type="ARBA" id="ARBA00022490"/>
    </source>
</evidence>
<dbReference type="GO" id="GO:0016740">
    <property type="term" value="F:transferase activity"/>
    <property type="evidence" value="ECO:0007669"/>
    <property type="project" value="UniProtKB-ARBA"/>
</dbReference>
<comment type="caution">
    <text evidence="5">The sequence shown here is derived from an EMBL/GenBank/DDBJ whole genome shotgun (WGS) entry which is preliminary data.</text>
</comment>
<protein>
    <submittedName>
        <fullName evidence="5">Glycine--tRNA ligase</fullName>
        <ecNumber evidence="5">6.1.1.14</ecNumber>
    </submittedName>
</protein>
<dbReference type="Proteomes" id="UP000722050">
    <property type="component" value="Unassembled WGS sequence"/>
</dbReference>
<reference evidence="5" key="1">
    <citation type="submission" date="2020-04" db="EMBL/GenBank/DDBJ databases">
        <title>Deep metagenomics examines the oral microbiome during advanced dental caries in children, revealing novel taxa and co-occurrences with host molecules.</title>
        <authorList>
            <person name="Baker J.L."/>
            <person name="Morton J.T."/>
            <person name="Dinis M."/>
            <person name="Alvarez R."/>
            <person name="Tran N.C."/>
            <person name="Knight R."/>
            <person name="Edlund A."/>
        </authorList>
    </citation>
    <scope>NUCLEOTIDE SEQUENCE</scope>
    <source>
        <strain evidence="5">JCVI_24_bin.8</strain>
    </source>
</reference>
<dbReference type="GO" id="GO:0005524">
    <property type="term" value="F:ATP binding"/>
    <property type="evidence" value="ECO:0007669"/>
    <property type="project" value="UniProtKB-KW"/>
</dbReference>
<feature type="non-terminal residue" evidence="5">
    <location>
        <position position="1"/>
    </location>
</feature>
<keyword evidence="3" id="KW-0030">Aminoacyl-tRNA synthetase</keyword>
<dbReference type="GO" id="GO:0004820">
    <property type="term" value="F:glycine-tRNA ligase activity"/>
    <property type="evidence" value="ECO:0007669"/>
    <property type="project" value="UniProtKB-EC"/>
</dbReference>
<dbReference type="InterPro" id="IPR027031">
    <property type="entry name" value="Gly-tRNA_synthase/POLG2"/>
</dbReference>
<dbReference type="InterPro" id="IPR004154">
    <property type="entry name" value="Anticodon-bd"/>
</dbReference>
<dbReference type="SUPFAM" id="SSF52954">
    <property type="entry name" value="Class II aaRS ABD-related"/>
    <property type="match status" value="1"/>
</dbReference>
<keyword evidence="2" id="KW-0067">ATP-binding</keyword>
<keyword evidence="2" id="KW-0547">Nucleotide-binding</keyword>
<dbReference type="SUPFAM" id="SSF55681">
    <property type="entry name" value="Class II aaRS and biotin synthetases"/>
    <property type="match status" value="1"/>
</dbReference>
<dbReference type="PANTHER" id="PTHR10745">
    <property type="entry name" value="GLYCYL-TRNA SYNTHETASE/DNA POLYMERASE SUBUNIT GAMMA-2"/>
    <property type="match status" value="1"/>
</dbReference>
<dbReference type="AlphaFoldDB" id="A0A930EK27"/>
<evidence type="ECO:0000256" key="2">
    <source>
        <dbReference type="ARBA" id="ARBA00022840"/>
    </source>
</evidence>
<dbReference type="InterPro" id="IPR036621">
    <property type="entry name" value="Anticodon-bd_dom_sf"/>
</dbReference>
<feature type="domain" description="Anticodon-binding" evidence="4">
    <location>
        <begin position="80"/>
        <end position="165"/>
    </location>
</feature>
<dbReference type="GO" id="GO:0140096">
    <property type="term" value="F:catalytic activity, acting on a protein"/>
    <property type="evidence" value="ECO:0007669"/>
    <property type="project" value="UniProtKB-ARBA"/>
</dbReference>
<dbReference type="EC" id="6.1.1.14" evidence="5"/>
<name>A0A930EK27_9FIRM</name>
<accession>A0A930EK27</accession>
<dbReference type="Gene3D" id="3.40.50.800">
    <property type="entry name" value="Anticodon-binding domain"/>
    <property type="match status" value="1"/>
</dbReference>
<dbReference type="GO" id="GO:0006426">
    <property type="term" value="P:glycyl-tRNA aminoacylation"/>
    <property type="evidence" value="ECO:0007669"/>
    <property type="project" value="TreeGrafter"/>
</dbReference>
<proteinExistence type="predicted"/>
<evidence type="ECO:0000313" key="5">
    <source>
        <dbReference type="EMBL" id="MBF1353011.1"/>
    </source>
</evidence>
<keyword evidence="1" id="KW-0963">Cytoplasm</keyword>
<sequence length="165" mass="18820">GIAYRTDFDLMNIQRVSGKSMEYTVKGTNTKFVPHVIEPSFGVERALMAVLSSAYREDEQNGEKRVYLALPEHLAPVRFAVSPLLKNKPELVEKAREVYAQLVKANPGRVMWDDNGNIGKRYRRQDEIGTPHCVVIDFQTLEDGTVTVRERDTTEQKRVNVSRLI</sequence>
<dbReference type="EMBL" id="JABZQH010000378">
    <property type="protein sequence ID" value="MBF1353011.1"/>
    <property type="molecule type" value="Genomic_DNA"/>
</dbReference>
<dbReference type="PANTHER" id="PTHR10745:SF8">
    <property type="entry name" value="DNA POLYMERASE SUBUNIT GAMMA-2, MITOCHONDRIAL"/>
    <property type="match status" value="1"/>
</dbReference>
<dbReference type="Gene3D" id="3.30.930.10">
    <property type="entry name" value="Bira Bifunctional Protein, Domain 2"/>
    <property type="match status" value="1"/>
</dbReference>